<evidence type="ECO:0000259" key="8">
    <source>
        <dbReference type="PROSITE" id="PS50067"/>
    </source>
</evidence>
<dbReference type="EMBL" id="CAOQHR010000005">
    <property type="protein sequence ID" value="CAI6334988.1"/>
    <property type="molecule type" value="Genomic_DNA"/>
</dbReference>
<comment type="subcellular location">
    <subcellularLocation>
        <location evidence="1">Cytoplasm</location>
    </subcellularLocation>
</comment>
<evidence type="ECO:0000256" key="6">
    <source>
        <dbReference type="PROSITE-ProRule" id="PRU00283"/>
    </source>
</evidence>
<dbReference type="InterPro" id="IPR027417">
    <property type="entry name" value="P-loop_NTPase"/>
</dbReference>
<keyword evidence="2" id="KW-0963">Cytoplasm</keyword>
<dbReference type="SMART" id="SM00129">
    <property type="entry name" value="KISc"/>
    <property type="match status" value="1"/>
</dbReference>
<feature type="domain" description="Kinesin motor" evidence="8">
    <location>
        <begin position="2"/>
        <end position="336"/>
    </location>
</feature>
<dbReference type="Gene3D" id="3.40.850.10">
    <property type="entry name" value="Kinesin motor domain"/>
    <property type="match status" value="1"/>
</dbReference>
<dbReference type="SUPFAM" id="SSF47781">
    <property type="entry name" value="RuvA domain 2-like"/>
    <property type="match status" value="1"/>
</dbReference>
<dbReference type="PROSITE" id="PS50067">
    <property type="entry name" value="KINESIN_MOTOR_2"/>
    <property type="match status" value="1"/>
</dbReference>
<dbReference type="InterPro" id="IPR036961">
    <property type="entry name" value="Kinesin_motor_dom_sf"/>
</dbReference>
<accession>A0A9W4UEK0</accession>
<reference evidence="9" key="1">
    <citation type="submission" date="2023-01" db="EMBL/GenBank/DDBJ databases">
        <authorList>
            <person name="Van Ghelder C."/>
            <person name="Rancurel C."/>
        </authorList>
    </citation>
    <scope>NUCLEOTIDE SEQUENCE</scope>
    <source>
        <strain evidence="9">CNCM I-4278</strain>
    </source>
</reference>
<evidence type="ECO:0000313" key="10">
    <source>
        <dbReference type="Proteomes" id="UP001152607"/>
    </source>
</evidence>
<dbReference type="AlphaFoldDB" id="A0A9W4UEK0"/>
<evidence type="ECO:0000256" key="2">
    <source>
        <dbReference type="ARBA" id="ARBA00022490"/>
    </source>
</evidence>
<evidence type="ECO:0000256" key="7">
    <source>
        <dbReference type="SAM" id="MobiDB-lite"/>
    </source>
</evidence>
<dbReference type="PANTHER" id="PTHR47969:SF15">
    <property type="entry name" value="CHROMOSOME-ASSOCIATED KINESIN KIF4A-RELATED"/>
    <property type="match status" value="1"/>
</dbReference>
<dbReference type="GO" id="GO:0007018">
    <property type="term" value="P:microtubule-based movement"/>
    <property type="evidence" value="ECO:0007669"/>
    <property type="project" value="InterPro"/>
</dbReference>
<dbReference type="Proteomes" id="UP001152607">
    <property type="component" value="Unassembled WGS sequence"/>
</dbReference>
<dbReference type="OrthoDB" id="3176171at2759"/>
<dbReference type="GO" id="GO:0005875">
    <property type="term" value="C:microtubule associated complex"/>
    <property type="evidence" value="ECO:0007669"/>
    <property type="project" value="TreeGrafter"/>
</dbReference>
<feature type="binding site" evidence="6">
    <location>
        <begin position="93"/>
        <end position="100"/>
    </location>
    <ligand>
        <name>ATP</name>
        <dbReference type="ChEBI" id="CHEBI:30616"/>
    </ligand>
</feature>
<protein>
    <recommendedName>
        <fullName evidence="8">Kinesin motor domain-containing protein</fullName>
    </recommendedName>
</protein>
<dbReference type="PANTHER" id="PTHR47969">
    <property type="entry name" value="CHROMOSOME-ASSOCIATED KINESIN KIF4A-RELATED"/>
    <property type="match status" value="1"/>
</dbReference>
<sequence>MSVRVVARIRPLLKQELDKDTIVTADPPTSTDPKAKPSLIRIPNPKKESESFSFQFSSVYEQNSTQQELFDTEIAPTVKHLFNGFDLSIFAHGCTGTGKTHTMRGGKSLADRGVIPRLLSAIYRRCKKVEKDTAGETQVEVTLEYFEIYCDRVYDLFEPPEKRTASGLPIRDNNGKTIVVGLKEKPCATLKEFEQIYDQANVNRSTSATKLNAHSSRSHAILCVKVTQTTETTIQVSRASCIDLAGSEDNRRTDNNKERMVESNAINSSLFALANCVDAINSKKSRIPYRESKMTRILSLGQNSGLTVMILNLAPTRAYHLDTISSLNFASRTKKIETCEIENDPMLRNIAKPLGAIAGSNITRQPLRPLTAALNTNKPDQAQKKPGLKPVKAFSVYSDTRKPAQRAPQPSQNQGLRRDVNKRPADTSATTNRPSKMYKSADTTSRMRNAGVAMTKESIDALISQRIEEKLAEKALQDAGTAAPALSAELQKRLDDLEHRIDAKDDDGKGQGLQFLLMAKQHAMRGEESSALRMYQLAEPFFPGNQKLRSKMEALEERIRNKKDLTVPTAASGLHRTTEKRKPAAAAYQDASEDEDFAPVAESEAEESYASDSSFKYRKPARKARGGRKVAIFRDSDACESKAKVGEHTPRTSHLLRIINSRDISQIKALKGVGSKRAEGIVNCLVEMEDVEIDDLATLSRVKGVGGKSVETMRLGLDVCI</sequence>
<dbReference type="GO" id="GO:0005737">
    <property type="term" value="C:cytoplasm"/>
    <property type="evidence" value="ECO:0007669"/>
    <property type="project" value="UniProtKB-SubCell"/>
</dbReference>
<keyword evidence="10" id="KW-1185">Reference proteome</keyword>
<comment type="caution">
    <text evidence="9">The sequence shown here is derived from an EMBL/GenBank/DDBJ whole genome shotgun (WGS) entry which is preliminary data.</text>
</comment>
<evidence type="ECO:0000256" key="4">
    <source>
        <dbReference type="ARBA" id="ARBA00022840"/>
    </source>
</evidence>
<proteinExistence type="inferred from homology"/>
<dbReference type="InterPro" id="IPR001752">
    <property type="entry name" value="Kinesin_motor_dom"/>
</dbReference>
<dbReference type="InterPro" id="IPR010994">
    <property type="entry name" value="RuvA_2-like"/>
</dbReference>
<keyword evidence="3 6" id="KW-0547">Nucleotide-binding</keyword>
<dbReference type="GO" id="GO:0005524">
    <property type="term" value="F:ATP binding"/>
    <property type="evidence" value="ECO:0007669"/>
    <property type="project" value="UniProtKB-UniRule"/>
</dbReference>
<dbReference type="SUPFAM" id="SSF52540">
    <property type="entry name" value="P-loop containing nucleoside triphosphate hydrolases"/>
    <property type="match status" value="1"/>
</dbReference>
<keyword evidence="4 6" id="KW-0067">ATP-binding</keyword>
<feature type="compositionally biased region" description="Basic and acidic residues" evidence="7">
    <location>
        <begin position="416"/>
        <end position="425"/>
    </location>
</feature>
<dbReference type="GO" id="GO:0003777">
    <property type="term" value="F:microtubule motor activity"/>
    <property type="evidence" value="ECO:0007669"/>
    <property type="project" value="InterPro"/>
</dbReference>
<dbReference type="InterPro" id="IPR027640">
    <property type="entry name" value="Kinesin-like_fam"/>
</dbReference>
<evidence type="ECO:0000256" key="3">
    <source>
        <dbReference type="ARBA" id="ARBA00022741"/>
    </source>
</evidence>
<dbReference type="GO" id="GO:0007052">
    <property type="term" value="P:mitotic spindle organization"/>
    <property type="evidence" value="ECO:0007669"/>
    <property type="project" value="TreeGrafter"/>
</dbReference>
<gene>
    <name evidence="9" type="ORF">PDIGIT_LOCUS8063</name>
</gene>
<comment type="similarity">
    <text evidence="6">Belongs to the TRAFAC class myosin-kinesin ATPase superfamily. Kinesin family.</text>
</comment>
<keyword evidence="6" id="KW-0505">Motor protein</keyword>
<dbReference type="FunFam" id="3.40.850.10:FF:000072">
    <property type="entry name" value="Kinesin family protein"/>
    <property type="match status" value="1"/>
</dbReference>
<evidence type="ECO:0000256" key="5">
    <source>
        <dbReference type="ARBA" id="ARBA00023054"/>
    </source>
</evidence>
<feature type="region of interest" description="Disordered" evidence="7">
    <location>
        <begin position="399"/>
        <end position="444"/>
    </location>
</feature>
<dbReference type="PRINTS" id="PR00380">
    <property type="entry name" value="KINESINHEAVY"/>
</dbReference>
<name>A0A9W4UEK0_9PLEO</name>
<dbReference type="GO" id="GO:0051231">
    <property type="term" value="P:spindle elongation"/>
    <property type="evidence" value="ECO:0007669"/>
    <property type="project" value="TreeGrafter"/>
</dbReference>
<evidence type="ECO:0000256" key="1">
    <source>
        <dbReference type="ARBA" id="ARBA00004496"/>
    </source>
</evidence>
<organism evidence="9 10">
    <name type="scientific">Periconia digitata</name>
    <dbReference type="NCBI Taxonomy" id="1303443"/>
    <lineage>
        <taxon>Eukaryota</taxon>
        <taxon>Fungi</taxon>
        <taxon>Dikarya</taxon>
        <taxon>Ascomycota</taxon>
        <taxon>Pezizomycotina</taxon>
        <taxon>Dothideomycetes</taxon>
        <taxon>Pleosporomycetidae</taxon>
        <taxon>Pleosporales</taxon>
        <taxon>Massarineae</taxon>
        <taxon>Periconiaceae</taxon>
        <taxon>Periconia</taxon>
    </lineage>
</organism>
<evidence type="ECO:0000313" key="9">
    <source>
        <dbReference type="EMBL" id="CAI6334988.1"/>
    </source>
</evidence>
<feature type="compositionally biased region" description="Acidic residues" evidence="7">
    <location>
        <begin position="591"/>
        <end position="609"/>
    </location>
</feature>
<dbReference type="Pfam" id="PF00225">
    <property type="entry name" value="Kinesin"/>
    <property type="match status" value="1"/>
</dbReference>
<feature type="region of interest" description="Disordered" evidence="7">
    <location>
        <begin position="566"/>
        <end position="620"/>
    </location>
</feature>
<dbReference type="GO" id="GO:0008017">
    <property type="term" value="F:microtubule binding"/>
    <property type="evidence" value="ECO:0007669"/>
    <property type="project" value="InterPro"/>
</dbReference>
<keyword evidence="5" id="KW-0175">Coiled coil</keyword>
<dbReference type="Gene3D" id="1.10.150.320">
    <property type="entry name" value="Photosystem II 12 kDa extrinsic protein"/>
    <property type="match status" value="1"/>
</dbReference>